<feature type="domain" description="FAD/NAD(P)-binding" evidence="7">
    <location>
        <begin position="275"/>
        <end position="357"/>
    </location>
</feature>
<accession>A0A6J2TPF2</accession>
<evidence type="ECO:0000259" key="8">
    <source>
        <dbReference type="Pfam" id="PF18267"/>
    </source>
</evidence>
<keyword evidence="5" id="KW-0274">FAD</keyword>
<dbReference type="PANTHER" id="PTHR43429:SF2">
    <property type="entry name" value="PYRIDINE NUCLEOTIDE-DISULFIDE OXIDOREDUCTASE DOMAIN-CONTAINING PROTEIN 1"/>
    <property type="match status" value="1"/>
</dbReference>
<protein>
    <recommendedName>
        <fullName evidence="3">Pyridine nucleotide-disulfide oxidoreductase domain-containing protein 1</fullName>
    </recommendedName>
</protein>
<dbReference type="CTD" id="79912"/>
<evidence type="ECO:0000313" key="10">
    <source>
        <dbReference type="RefSeq" id="XP_030376998.1"/>
    </source>
</evidence>
<evidence type="ECO:0000256" key="6">
    <source>
        <dbReference type="ARBA" id="ARBA00023002"/>
    </source>
</evidence>
<evidence type="ECO:0000259" key="7">
    <source>
        <dbReference type="Pfam" id="PF07992"/>
    </source>
</evidence>
<dbReference type="Pfam" id="PF07992">
    <property type="entry name" value="Pyr_redox_2"/>
    <property type="match status" value="2"/>
</dbReference>
<feature type="domain" description="NADH-rubredoxin oxidoreductase C-terminal" evidence="8">
    <location>
        <begin position="390"/>
        <end position="451"/>
    </location>
</feature>
<evidence type="ECO:0000256" key="4">
    <source>
        <dbReference type="ARBA" id="ARBA00022630"/>
    </source>
</evidence>
<comment type="similarity">
    <text evidence="2">Belongs to the class-I pyridine nucleotide-disulfide oxidoreductase family. PYROXD1 subfamily.</text>
</comment>
<dbReference type="SUPFAM" id="SSF51905">
    <property type="entry name" value="FAD/NAD(P)-binding domain"/>
    <property type="match status" value="1"/>
</dbReference>
<dbReference type="InterPro" id="IPR050260">
    <property type="entry name" value="FAD-bd_OxRdtase"/>
</dbReference>
<dbReference type="GO" id="GO:0016491">
    <property type="term" value="F:oxidoreductase activity"/>
    <property type="evidence" value="ECO:0007669"/>
    <property type="project" value="UniProtKB-KW"/>
</dbReference>
<dbReference type="GeneID" id="115625907"/>
<proteinExistence type="inferred from homology"/>
<keyword evidence="6" id="KW-0560">Oxidoreductase</keyword>
<gene>
    <name evidence="10" type="primary">LOC115625907</name>
</gene>
<dbReference type="InterPro" id="IPR036188">
    <property type="entry name" value="FAD/NAD-bd_sf"/>
</dbReference>
<dbReference type="Proteomes" id="UP000504634">
    <property type="component" value="Unplaced"/>
</dbReference>
<dbReference type="InterPro" id="IPR041575">
    <property type="entry name" value="Rubredoxin_C"/>
</dbReference>
<dbReference type="Gene3D" id="3.30.390.30">
    <property type="match status" value="1"/>
</dbReference>
<sequence length="473" mass="52592">MTETTFLVVGGGIAGVTCAETLAICCPAASILLVTESSIVKTVTNLVPIARYLHQFDVREKCVDDMSSGIGTIVDQLLEVNATQHWVRTKGGKKITYRYLCLCTGGAPRLFAGEQVQKYERVVGIRDTDSVLQLQRLLGNAKDVLILGNGGIASELAYELHDVNVHWVIKDNHISATFVDPGAAEFFQISQQGKEEAAAKPAPSTVLKRMRYSEMVPTEQEQQKKRGAALGPDWHRSYDLCGQAGGEHRLPKIYYKSYIDRHELLENGLRVTLRYEDGRMEQINCDFLVSATGVEPRHDFATDLPLTLAADGGIAVDEMMRTNLTDVYAAGDVCSANWPPAEHWFQMRLWTQARQMGGMAGRSMAAAFEGETIYQDFCFELFGHVTQLFGFPVVLMGRFNGQGLGRDYELLLRCTPNKEYIKFVLQNGRLRGAILIGDTDLAETCENLILNAIDLSPFENILDPNIDIEDYFD</sequence>
<dbReference type="AlphaFoldDB" id="A0A6J2TPF2"/>
<dbReference type="OrthoDB" id="202203at2759"/>
<keyword evidence="9" id="KW-1185">Reference proteome</keyword>
<dbReference type="InterPro" id="IPR016156">
    <property type="entry name" value="FAD/NAD-linked_Rdtase_dimer_sf"/>
</dbReference>
<evidence type="ECO:0000256" key="1">
    <source>
        <dbReference type="ARBA" id="ARBA00001974"/>
    </source>
</evidence>
<evidence type="ECO:0000256" key="3">
    <source>
        <dbReference type="ARBA" id="ARBA00018240"/>
    </source>
</evidence>
<dbReference type="Gene3D" id="3.50.50.60">
    <property type="entry name" value="FAD/NAD(P)-binding domain"/>
    <property type="match status" value="3"/>
</dbReference>
<keyword evidence="4" id="KW-0285">Flavoprotein</keyword>
<dbReference type="InterPro" id="IPR023753">
    <property type="entry name" value="FAD/NAD-binding_dom"/>
</dbReference>
<organism evidence="9 10">
    <name type="scientific">Drosophila lebanonensis</name>
    <name type="common">Fruit fly</name>
    <name type="synonym">Scaptodrosophila lebanonensis</name>
    <dbReference type="NCBI Taxonomy" id="7225"/>
    <lineage>
        <taxon>Eukaryota</taxon>
        <taxon>Metazoa</taxon>
        <taxon>Ecdysozoa</taxon>
        <taxon>Arthropoda</taxon>
        <taxon>Hexapoda</taxon>
        <taxon>Insecta</taxon>
        <taxon>Pterygota</taxon>
        <taxon>Neoptera</taxon>
        <taxon>Endopterygota</taxon>
        <taxon>Diptera</taxon>
        <taxon>Brachycera</taxon>
        <taxon>Muscomorpha</taxon>
        <taxon>Ephydroidea</taxon>
        <taxon>Drosophilidae</taxon>
        <taxon>Scaptodrosophila</taxon>
    </lineage>
</organism>
<dbReference type="PRINTS" id="PR00368">
    <property type="entry name" value="FADPNR"/>
</dbReference>
<name>A0A6J2TPF2_DROLE</name>
<evidence type="ECO:0000313" key="9">
    <source>
        <dbReference type="Proteomes" id="UP000504634"/>
    </source>
</evidence>
<feature type="domain" description="FAD/NAD(P)-binding" evidence="7">
    <location>
        <begin position="6"/>
        <end position="185"/>
    </location>
</feature>
<evidence type="ECO:0000256" key="5">
    <source>
        <dbReference type="ARBA" id="ARBA00022827"/>
    </source>
</evidence>
<reference evidence="10" key="1">
    <citation type="submission" date="2025-08" db="UniProtKB">
        <authorList>
            <consortium name="RefSeq"/>
        </authorList>
    </citation>
    <scope>IDENTIFICATION</scope>
    <source>
        <strain evidence="10">11010-0011.00</strain>
        <tissue evidence="10">Whole body</tissue>
    </source>
</reference>
<evidence type="ECO:0000256" key="2">
    <source>
        <dbReference type="ARBA" id="ARBA00008147"/>
    </source>
</evidence>
<dbReference type="Pfam" id="PF18267">
    <property type="entry name" value="Rubredoxin_C"/>
    <property type="match status" value="1"/>
</dbReference>
<comment type="cofactor">
    <cofactor evidence="1">
        <name>FAD</name>
        <dbReference type="ChEBI" id="CHEBI:57692"/>
    </cofactor>
</comment>
<dbReference type="RefSeq" id="XP_030376998.1">
    <property type="nucleotide sequence ID" value="XM_030521138.1"/>
</dbReference>
<dbReference type="PANTHER" id="PTHR43429">
    <property type="entry name" value="PYRIDINE NUCLEOTIDE-DISULFIDE OXIDOREDUCTASE DOMAIN-CONTAINING"/>
    <property type="match status" value="1"/>
</dbReference>